<dbReference type="PANTHER" id="PTHR14430">
    <property type="entry name" value="RABIN3-RELATED"/>
    <property type="match status" value="1"/>
</dbReference>
<feature type="region of interest" description="Disordered" evidence="3">
    <location>
        <begin position="610"/>
        <end position="711"/>
    </location>
</feature>
<evidence type="ECO:0000313" key="6">
    <source>
        <dbReference type="Proteomes" id="UP000322225"/>
    </source>
</evidence>
<evidence type="ECO:0000256" key="1">
    <source>
        <dbReference type="ARBA" id="ARBA00023054"/>
    </source>
</evidence>
<feature type="compositionally biased region" description="Basic and acidic residues" evidence="3">
    <location>
        <begin position="653"/>
        <end position="662"/>
    </location>
</feature>
<feature type="coiled-coil region" evidence="2">
    <location>
        <begin position="131"/>
        <end position="272"/>
    </location>
</feature>
<feature type="region of interest" description="Disordered" evidence="3">
    <location>
        <begin position="455"/>
        <end position="479"/>
    </location>
</feature>
<keyword evidence="6" id="KW-1185">Reference proteome</keyword>
<sequence length="1023" mass="109777">MRVETQRTTRTLLTMSDSQPEVKEEGAVAETGSPVLNGEKQLEDVPIEEEGQEPTAAIIKELAESIDVEKDESSKAKQVPSPLLLSTPDLLASHPADALHPPDSPTTSLISTLRSQLLVLSDQTHALNTKLINSISRSADLEDELTELRDQHSSLDAKAKELEKEKDRWEESMQTGLLVERSQIRDEMQRLAAGLVEEERKRGSAEERREQVENEVDDLTAKLFDQANTMVAVERMSRAEAEGRLKSTEENLANAEAAVRAMQLQLQTLSSAPQLANNGEGSSSTALVSSSAQTRKYLSSHVPYAEFLTFLQHLRALRPLRKASKDVFPPPQVTNILAQPFLARTVIEDHDPTLRLDAAPDLSWLSRRSVSQAIIAGDLIIEPVSATTLLASTSASMLDIGCSLCGKAIFGNTVPQSPAGGHFGPPPMHPHRPSASGSSTTTTSRFSLKPFFATSSVTGSPSHNTSSSPVQSPLSSPALGAGGSHSSVYIFRIARSANTTSSQGEKDAKLYPLCRSGWCLERMRATCELWHFIRTSIVHVVWHGDDVLSDNTNRSSVSSTAAVTQQPEVVIQQQDQPSLAVSSEPETRPVPPLPTRKKSSWALGFKWKSSEEPAGLSEKRDSVGSLGAEKEDEVESKTGPGTGGLGLGEPLDLDEKVRESPKAAEVTELGDESGDKREDEVKEDQEDTKDAQGDEVVPTILEPPSEADQSIEDRLDALIASGAEGDSPKKETVNLDAKGDDALYLQRGDSSVSIPLSTSSQTDNEQAFFSTPKEGDHDLPEEGGETPHIPVEGNAVGNGEKVGIEETKQEKLDQEVSLNSPIVEQTSSPKPDSSTPGGSPKPPPVPKRAAARNRLSQLGGSQNGSTASLTALAEASPKSPSGGGDDTPTPQATAVADKEKEIGGSALGLSHNEEEQVVEITPVNLDEKYQSPKLPPPPPRHPAMPHPSPGTGSGGKVHSIPPLPPRHPKTPTMGQHDGKGIEEEKRFLVAAGSGDEGWEEKTWRGVVRIKEGMWKARIGVVDE</sequence>
<feature type="region of interest" description="Disordered" evidence="3">
    <location>
        <begin position="416"/>
        <end position="443"/>
    </location>
</feature>
<dbReference type="RefSeq" id="XP_031860630.2">
    <property type="nucleotide sequence ID" value="XM_032005118.2"/>
</dbReference>
<evidence type="ECO:0000259" key="4">
    <source>
        <dbReference type="Pfam" id="PF06428"/>
    </source>
</evidence>
<name>A0AAJ8MZA4_9TREE</name>
<proteinExistence type="predicted"/>
<dbReference type="GO" id="GO:0006887">
    <property type="term" value="P:exocytosis"/>
    <property type="evidence" value="ECO:0007669"/>
    <property type="project" value="TreeGrafter"/>
</dbReference>
<feature type="compositionally biased region" description="Polar residues" evidence="3">
    <location>
        <begin position="752"/>
        <end position="769"/>
    </location>
</feature>
<feature type="compositionally biased region" description="Low complexity" evidence="3">
    <location>
        <begin position="563"/>
        <end position="576"/>
    </location>
</feature>
<dbReference type="GO" id="GO:0051286">
    <property type="term" value="C:cell tip"/>
    <property type="evidence" value="ECO:0007669"/>
    <property type="project" value="TreeGrafter"/>
</dbReference>
<dbReference type="KEGG" id="ksn:43589259"/>
<reference evidence="5" key="2">
    <citation type="submission" date="2024-01" db="EMBL/GenBank/DDBJ databases">
        <title>Comparative genomics of Cryptococcus and Kwoniella reveals pathogenesis evolution and contrasting modes of karyotype evolution via chromosome fusion or intercentromeric recombination.</title>
        <authorList>
            <person name="Coelho M.A."/>
            <person name="David-Palma M."/>
            <person name="Shea T."/>
            <person name="Bowers K."/>
            <person name="McGinley-Smith S."/>
            <person name="Mohammad A.W."/>
            <person name="Gnirke A."/>
            <person name="Yurkov A.M."/>
            <person name="Nowrousian M."/>
            <person name="Sun S."/>
            <person name="Cuomo C.A."/>
            <person name="Heitman J."/>
        </authorList>
    </citation>
    <scope>NUCLEOTIDE SEQUENCE</scope>
    <source>
        <strain evidence="5">CBS 12478</strain>
    </source>
</reference>
<organism evidence="5 6">
    <name type="scientific">Kwoniella shandongensis</name>
    <dbReference type="NCBI Taxonomy" id="1734106"/>
    <lineage>
        <taxon>Eukaryota</taxon>
        <taxon>Fungi</taxon>
        <taxon>Dikarya</taxon>
        <taxon>Basidiomycota</taxon>
        <taxon>Agaricomycotina</taxon>
        <taxon>Tremellomycetes</taxon>
        <taxon>Tremellales</taxon>
        <taxon>Cryptococcaceae</taxon>
        <taxon>Kwoniella</taxon>
    </lineage>
</organism>
<dbReference type="GO" id="GO:0005085">
    <property type="term" value="F:guanyl-nucleotide exchange factor activity"/>
    <property type="evidence" value="ECO:0007669"/>
    <property type="project" value="InterPro"/>
</dbReference>
<dbReference type="GO" id="GO:0070319">
    <property type="term" value="C:Golgi to plasma membrane transport vesicle"/>
    <property type="evidence" value="ECO:0007669"/>
    <property type="project" value="TreeGrafter"/>
</dbReference>
<protein>
    <recommendedName>
        <fullName evidence="4">GDP/GTP exchange factor Sec2 N-terminal domain-containing protein</fullName>
    </recommendedName>
</protein>
<dbReference type="Gene3D" id="6.10.140.910">
    <property type="match status" value="1"/>
</dbReference>
<feature type="compositionally biased region" description="Polar residues" evidence="3">
    <location>
        <begin position="552"/>
        <end position="562"/>
    </location>
</feature>
<accession>A0AAJ8MZA4</accession>
<dbReference type="GeneID" id="43589259"/>
<evidence type="ECO:0000256" key="2">
    <source>
        <dbReference type="SAM" id="Coils"/>
    </source>
</evidence>
<feature type="region of interest" description="Disordered" evidence="3">
    <location>
        <begin position="752"/>
        <end position="978"/>
    </location>
</feature>
<feature type="compositionally biased region" description="Low complexity" evidence="3">
    <location>
        <begin position="826"/>
        <end position="838"/>
    </location>
</feature>
<feature type="compositionally biased region" description="Low complexity" evidence="3">
    <location>
        <begin position="433"/>
        <end position="443"/>
    </location>
</feature>
<dbReference type="PANTHER" id="PTHR14430:SF0">
    <property type="entry name" value="SEC2P DOMAIN-CONTAINING PROTEIN"/>
    <property type="match status" value="1"/>
</dbReference>
<feature type="region of interest" description="Disordered" evidence="3">
    <location>
        <begin position="69"/>
        <end position="88"/>
    </location>
</feature>
<feature type="compositionally biased region" description="Low complexity" evidence="3">
    <location>
        <begin position="865"/>
        <end position="876"/>
    </location>
</feature>
<feature type="compositionally biased region" description="Polar residues" evidence="3">
    <location>
        <begin position="816"/>
        <end position="825"/>
    </location>
</feature>
<dbReference type="InterPro" id="IPR040351">
    <property type="entry name" value="RAB3IL/RAB3IP/Sec2"/>
</dbReference>
<feature type="region of interest" description="Disordered" evidence="3">
    <location>
        <begin position="552"/>
        <end position="597"/>
    </location>
</feature>
<dbReference type="SUPFAM" id="SSF144284">
    <property type="entry name" value="Sec2 N-terminal region"/>
    <property type="match status" value="1"/>
</dbReference>
<feature type="domain" description="GDP/GTP exchange factor Sec2 N-terminal" evidence="4">
    <location>
        <begin position="139"/>
        <end position="271"/>
    </location>
</feature>
<feature type="compositionally biased region" description="Basic and acidic residues" evidence="3">
    <location>
        <begin position="802"/>
        <end position="814"/>
    </location>
</feature>
<gene>
    <name evidence="5" type="ORF">CI109_105991</name>
</gene>
<feature type="compositionally biased region" description="Polar residues" evidence="3">
    <location>
        <begin position="455"/>
        <end position="465"/>
    </location>
</feature>
<dbReference type="InterPro" id="IPR009449">
    <property type="entry name" value="Sec2_N"/>
</dbReference>
<dbReference type="Proteomes" id="UP000322225">
    <property type="component" value="Chromosome 11"/>
</dbReference>
<feature type="compositionally biased region" description="Polar residues" evidence="3">
    <location>
        <begin position="8"/>
        <end position="19"/>
    </location>
</feature>
<dbReference type="EMBL" id="CP144061">
    <property type="protein sequence ID" value="WWD21505.1"/>
    <property type="molecule type" value="Genomic_DNA"/>
</dbReference>
<feature type="region of interest" description="Disordered" evidence="3">
    <location>
        <begin position="1"/>
        <end position="53"/>
    </location>
</feature>
<feature type="compositionally biased region" description="Polar residues" evidence="3">
    <location>
        <begin position="854"/>
        <end position="864"/>
    </location>
</feature>
<reference evidence="5" key="1">
    <citation type="submission" date="2017-08" db="EMBL/GenBank/DDBJ databases">
        <authorList>
            <person name="Cuomo C."/>
            <person name="Billmyre B."/>
            <person name="Heitman J."/>
        </authorList>
    </citation>
    <scope>NUCLEOTIDE SEQUENCE</scope>
    <source>
        <strain evidence="5">CBS 12478</strain>
    </source>
</reference>
<keyword evidence="1 2" id="KW-0175">Coiled coil</keyword>
<dbReference type="Pfam" id="PF06428">
    <property type="entry name" value="Sec2p"/>
    <property type="match status" value="1"/>
</dbReference>
<feature type="compositionally biased region" description="Pro residues" evidence="3">
    <location>
        <begin position="933"/>
        <end position="948"/>
    </location>
</feature>
<dbReference type="AlphaFoldDB" id="A0AAJ8MZA4"/>
<dbReference type="CDD" id="cd21044">
    <property type="entry name" value="Rab11BD_RAB3IP_like"/>
    <property type="match status" value="1"/>
</dbReference>
<evidence type="ECO:0000256" key="3">
    <source>
        <dbReference type="SAM" id="MobiDB-lite"/>
    </source>
</evidence>
<evidence type="ECO:0000313" key="5">
    <source>
        <dbReference type="EMBL" id="WWD21505.1"/>
    </source>
</evidence>
<feature type="compositionally biased region" description="Low complexity" evidence="3">
    <location>
        <begin position="466"/>
        <end position="477"/>
    </location>
</feature>